<dbReference type="CDD" id="cd00090">
    <property type="entry name" value="HTH_ARSR"/>
    <property type="match status" value="1"/>
</dbReference>
<dbReference type="NCBIfam" id="NF010396">
    <property type="entry name" value="PRK13824.1"/>
    <property type="match status" value="1"/>
</dbReference>
<evidence type="ECO:0000313" key="4">
    <source>
        <dbReference type="EMBL" id="OYR16809.1"/>
    </source>
</evidence>
<feature type="domain" description="Plasmid replication protein C N-terminal" evidence="2">
    <location>
        <begin position="6"/>
        <end position="169"/>
    </location>
</feature>
<name>A0A256FPN3_9HYPH</name>
<organism evidence="4 5">
    <name type="scientific">Brucella rhizosphaerae</name>
    <dbReference type="NCBI Taxonomy" id="571254"/>
    <lineage>
        <taxon>Bacteria</taxon>
        <taxon>Pseudomonadati</taxon>
        <taxon>Pseudomonadota</taxon>
        <taxon>Alphaproteobacteria</taxon>
        <taxon>Hyphomicrobiales</taxon>
        <taxon>Brucellaceae</taxon>
        <taxon>Brucella/Ochrobactrum group</taxon>
        <taxon>Brucella</taxon>
    </lineage>
</organism>
<keyword evidence="5" id="KW-1185">Reference proteome</keyword>
<feature type="domain" description="Plasmid replication protein C C-terminal" evidence="3">
    <location>
        <begin position="286"/>
        <end position="382"/>
    </location>
</feature>
<dbReference type="InterPro" id="IPR011991">
    <property type="entry name" value="ArsR-like_HTH"/>
</dbReference>
<dbReference type="SUPFAM" id="SSF46785">
    <property type="entry name" value="Winged helix' DNA-binding domain"/>
    <property type="match status" value="1"/>
</dbReference>
<evidence type="ECO:0000256" key="1">
    <source>
        <dbReference type="SAM" id="Coils"/>
    </source>
</evidence>
<gene>
    <name evidence="4" type="ORF">CEV32_4092</name>
</gene>
<dbReference type="InterPro" id="IPR021760">
    <property type="entry name" value="RepC_C"/>
</dbReference>
<dbReference type="InterPro" id="IPR047611">
    <property type="entry name" value="RepABC_RepC"/>
</dbReference>
<protein>
    <submittedName>
        <fullName evidence="4">Replication C N-terminal domain protein</fullName>
    </submittedName>
</protein>
<accession>A0A256FPN3</accession>
<dbReference type="Pfam" id="PF11800">
    <property type="entry name" value="RP-C_C"/>
    <property type="match status" value="1"/>
</dbReference>
<comment type="caution">
    <text evidence="4">The sequence shown here is derived from an EMBL/GenBank/DDBJ whole genome shotgun (WGS) entry which is preliminary data.</text>
</comment>
<evidence type="ECO:0000313" key="5">
    <source>
        <dbReference type="Proteomes" id="UP000216345"/>
    </source>
</evidence>
<keyword evidence="1" id="KW-0175">Coiled coil</keyword>
<dbReference type="NCBIfam" id="NF040974">
    <property type="entry name" value="RepABC_RepC"/>
    <property type="match status" value="1"/>
</dbReference>
<dbReference type="Pfam" id="PF03428">
    <property type="entry name" value="RP-C"/>
    <property type="match status" value="1"/>
</dbReference>
<evidence type="ECO:0000259" key="2">
    <source>
        <dbReference type="Pfam" id="PF03428"/>
    </source>
</evidence>
<proteinExistence type="predicted"/>
<dbReference type="GO" id="GO:0006355">
    <property type="term" value="P:regulation of DNA-templated transcription"/>
    <property type="evidence" value="ECO:0007669"/>
    <property type="project" value="UniProtKB-ARBA"/>
</dbReference>
<dbReference type="InterPro" id="IPR036388">
    <property type="entry name" value="WH-like_DNA-bd_sf"/>
</dbReference>
<dbReference type="InterPro" id="IPR005090">
    <property type="entry name" value="RepC_N"/>
</dbReference>
<dbReference type="InterPro" id="IPR036390">
    <property type="entry name" value="WH_DNA-bd_sf"/>
</dbReference>
<dbReference type="Proteomes" id="UP000216345">
    <property type="component" value="Unassembled WGS sequence"/>
</dbReference>
<dbReference type="Gene3D" id="1.10.10.10">
    <property type="entry name" value="Winged helix-like DNA-binding domain superfamily/Winged helix DNA-binding domain"/>
    <property type="match status" value="1"/>
</dbReference>
<sequence length="392" mass="43871">MARIQNPATSSTSCKATSVNRWAIYKQLCVAKSVFGLNDRCLAVLSALLSFYPENDISAKTGLVVFPSNRQLSLRAHGMPESTLRRHLASLIDAGVIARRDSPNGKRYAYKTETGAVEEAFGFSFAPLLTRAKEIEAAAEKTQAETKLLKRTRERLTLQRRELAQLYDATPPEVDPKFWEPSYQQFRAIVDGIPRRASIAELNDILDNLTALHADITNHMNSLNDATELSDNHAQNERHYNESHSESFYEDQKEQFIELKEPAQKLSHSDSGLSLANKTHQHSSLDLDMVLRTCPDIRDYASGHVSSWRDLSDASRIVAKFLGIAQSAYHDAAALMGQENTSAIIAWILQRNARIRSAGGYLRFLTQQAQSGRLSIYRLLMSDPDQVMRSGC</sequence>
<dbReference type="EMBL" id="NNRK01000021">
    <property type="protein sequence ID" value="OYR16809.1"/>
    <property type="molecule type" value="Genomic_DNA"/>
</dbReference>
<feature type="coiled-coil region" evidence="1">
    <location>
        <begin position="132"/>
        <end position="169"/>
    </location>
</feature>
<reference evidence="4 5" key="1">
    <citation type="submission" date="2017-07" db="EMBL/GenBank/DDBJ databases">
        <title>Phylogenetic study on the rhizospheric bacterium Ochrobactrum sp. A44.</title>
        <authorList>
            <person name="Krzyzanowska D.M."/>
            <person name="Ossowicki A."/>
            <person name="Rajewska M."/>
            <person name="Maciag T."/>
            <person name="Kaczynski Z."/>
            <person name="Czerwicka M."/>
            <person name="Jafra S."/>
        </authorList>
    </citation>
    <scope>NUCLEOTIDE SEQUENCE [LARGE SCALE GENOMIC DNA]</scope>
    <source>
        <strain evidence="4 5">PR17</strain>
    </source>
</reference>
<dbReference type="AlphaFoldDB" id="A0A256FPN3"/>
<evidence type="ECO:0000259" key="3">
    <source>
        <dbReference type="Pfam" id="PF11800"/>
    </source>
</evidence>